<dbReference type="Gene3D" id="3.30.565.10">
    <property type="entry name" value="Histidine kinase-like ATPase, C-terminal domain"/>
    <property type="match status" value="1"/>
</dbReference>
<dbReference type="Proteomes" id="UP000185984">
    <property type="component" value="Unassembled WGS sequence"/>
</dbReference>
<evidence type="ECO:0000259" key="2">
    <source>
        <dbReference type="SMART" id="SM01080"/>
    </source>
</evidence>
<comment type="caution">
    <text evidence="3">The sequence shown here is derived from an EMBL/GenBank/DDBJ whole genome shotgun (WGS) entry which is preliminary data.</text>
</comment>
<feature type="transmembrane region" description="Helical" evidence="1">
    <location>
        <begin position="356"/>
        <end position="375"/>
    </location>
</feature>
<keyword evidence="3" id="KW-0808">Transferase</keyword>
<evidence type="ECO:0000313" key="4">
    <source>
        <dbReference type="Proteomes" id="UP000185984"/>
    </source>
</evidence>
<keyword evidence="1" id="KW-0812">Transmembrane</keyword>
<dbReference type="InterPro" id="IPR036890">
    <property type="entry name" value="HATPase_C_sf"/>
</dbReference>
<dbReference type="Pfam" id="PF05226">
    <property type="entry name" value="CHASE2"/>
    <property type="match status" value="1"/>
</dbReference>
<dbReference type="SMART" id="SM01080">
    <property type="entry name" value="CHASE2"/>
    <property type="match status" value="1"/>
</dbReference>
<feature type="transmembrane region" description="Helical" evidence="1">
    <location>
        <begin position="21"/>
        <end position="41"/>
    </location>
</feature>
<dbReference type="InterPro" id="IPR007890">
    <property type="entry name" value="CHASE2"/>
</dbReference>
<evidence type="ECO:0000313" key="3">
    <source>
        <dbReference type="EMBL" id="OKH25049.1"/>
    </source>
</evidence>
<gene>
    <name evidence="3" type="ORF">NIES1031_14470</name>
</gene>
<organism evidence="3 4">
    <name type="scientific">Chroogloeocystis siderophila 5.2 s.c.1</name>
    <dbReference type="NCBI Taxonomy" id="247279"/>
    <lineage>
        <taxon>Bacteria</taxon>
        <taxon>Bacillati</taxon>
        <taxon>Cyanobacteriota</taxon>
        <taxon>Cyanophyceae</taxon>
        <taxon>Oscillatoriophycideae</taxon>
        <taxon>Chroococcales</taxon>
        <taxon>Chroococcaceae</taxon>
        <taxon>Chroogloeocystis</taxon>
    </lineage>
</organism>
<dbReference type="GO" id="GO:0016301">
    <property type="term" value="F:kinase activity"/>
    <property type="evidence" value="ECO:0007669"/>
    <property type="project" value="UniProtKB-KW"/>
</dbReference>
<dbReference type="AlphaFoldDB" id="A0A1U7HNA5"/>
<proteinExistence type="predicted"/>
<dbReference type="SUPFAM" id="SSF55874">
    <property type="entry name" value="ATPase domain of HSP90 chaperone/DNA topoisomerase II/histidine kinase"/>
    <property type="match status" value="1"/>
</dbReference>
<sequence length="628" mass="70897">MKRGVWQRIPAKYGNWRTGALPGFTFLGAIIILRLIGLLQYHEWLVFDSFLRWRPTEPVDDRITIVGINEADVQNLKAYPIPDRELALLINTLQEYKPRAIGLDIVREHAVNPGHQDLTTVFKNSKKLFVVEKVLPDTIAPPPNVASAQVGFIDGVLDNDGRLRRSLLGTPDPQNHQIYKHSLTLRLATAYLATEGISLENGIRDPATMRFGSVELSQIHSHSGGYVSADAGGVQVLLNYRNHHKQNQFRTLSLTDIKKRNFDPAWLRDRIIIIGMTMPSAKDDFPVTAVASSLSAQGNIYGVEVQAHAVSQIISAVLDGRSLIWTWADGWEYLWIILWGIVGIVLGWLPLAPHKNFVIVGITSFGVVGTSYALLTWWGLWIPVVPTALVLVLNGVGLTAFYQYNRAMRSRLHERQLTINHTYTTIHNGPLQTLKLLIKQARDQDVPQDELILTLTQIDNELREVYESLERDVQTQEQSLRLGSGQEINLNAPLHETLYQVYSQTLERDFPCYKTLKLKIPNFEPIDASYLSIEQKRSLCQFLEEALCNVGKHAKGVTRLRTDCLQKEDQCIVRVTDNGSSLSVSSEGRGTKQAMQLARQLRGKFQRSSSVQGTVCELTWHRRKSWFS</sequence>
<keyword evidence="1" id="KW-1133">Transmembrane helix</keyword>
<feature type="transmembrane region" description="Helical" evidence="1">
    <location>
        <begin position="381"/>
        <end position="402"/>
    </location>
</feature>
<feature type="domain" description="CHASE2" evidence="2">
    <location>
        <begin position="39"/>
        <end position="346"/>
    </location>
</feature>
<protein>
    <submittedName>
        <fullName evidence="3">Histidine kinase</fullName>
    </submittedName>
</protein>
<keyword evidence="3" id="KW-0418">Kinase</keyword>
<keyword evidence="4" id="KW-1185">Reference proteome</keyword>
<name>A0A1U7HNA5_9CHRO</name>
<dbReference type="STRING" id="247279.NIES1031_14470"/>
<keyword evidence="1" id="KW-0472">Membrane</keyword>
<evidence type="ECO:0000256" key="1">
    <source>
        <dbReference type="SAM" id="Phobius"/>
    </source>
</evidence>
<dbReference type="OrthoDB" id="337251at2"/>
<dbReference type="RefSeq" id="WP_073550241.1">
    <property type="nucleotide sequence ID" value="NZ_CAWMVK010000003.1"/>
</dbReference>
<reference evidence="3 4" key="1">
    <citation type="submission" date="2016-11" db="EMBL/GenBank/DDBJ databases">
        <title>Draft Genome Sequences of Nine Cyanobacterial Strains from Diverse Habitats.</title>
        <authorList>
            <person name="Zhu T."/>
            <person name="Hou S."/>
            <person name="Lu X."/>
            <person name="Hess W.R."/>
        </authorList>
    </citation>
    <scope>NUCLEOTIDE SEQUENCE [LARGE SCALE GENOMIC DNA]</scope>
    <source>
        <strain evidence="3 4">5.2 s.c.1</strain>
    </source>
</reference>
<dbReference type="EMBL" id="MRCC01000011">
    <property type="protein sequence ID" value="OKH25049.1"/>
    <property type="molecule type" value="Genomic_DNA"/>
</dbReference>
<feature type="transmembrane region" description="Helical" evidence="1">
    <location>
        <begin position="331"/>
        <end position="349"/>
    </location>
</feature>
<accession>A0A1U7HNA5</accession>